<keyword evidence="1" id="KW-0472">Membrane</keyword>
<feature type="transmembrane region" description="Helical" evidence="1">
    <location>
        <begin position="75"/>
        <end position="93"/>
    </location>
</feature>
<dbReference type="InterPro" id="IPR010279">
    <property type="entry name" value="YqjD/ElaB"/>
</dbReference>
<reference evidence="2" key="1">
    <citation type="submission" date="2022-08" db="EMBL/GenBank/DDBJ databases">
        <title>Novel Bdellovibrio Species Isolated from Svalbard: Designation Bdellovibrio svalbardensis.</title>
        <authorList>
            <person name="Mitchell R.J."/>
            <person name="Choi S.Y."/>
        </authorList>
    </citation>
    <scope>NUCLEOTIDE SEQUENCE</scope>
    <source>
        <strain evidence="2">PAP01</strain>
    </source>
</reference>
<name>A0ABT6DHQ4_9BACT</name>
<keyword evidence="1" id="KW-0812">Transmembrane</keyword>
<dbReference type="Proteomes" id="UP001152321">
    <property type="component" value="Unassembled WGS sequence"/>
</dbReference>
<keyword evidence="1" id="KW-1133">Transmembrane helix</keyword>
<protein>
    <recommendedName>
        <fullName evidence="4">DUF883 domain-containing protein</fullName>
    </recommendedName>
</protein>
<keyword evidence="3" id="KW-1185">Reference proteome</keyword>
<proteinExistence type="predicted"/>
<dbReference type="PANTHER" id="PTHR35893">
    <property type="entry name" value="INNER MEMBRANE PROTEIN-RELATED"/>
    <property type="match status" value="1"/>
</dbReference>
<dbReference type="PANTHER" id="PTHR35893:SF3">
    <property type="entry name" value="INNER MEMBRANE PROTEIN"/>
    <property type="match status" value="1"/>
</dbReference>
<evidence type="ECO:0000313" key="2">
    <source>
        <dbReference type="EMBL" id="MDG0816039.1"/>
    </source>
</evidence>
<accession>A0ABT6DHQ4</accession>
<evidence type="ECO:0008006" key="4">
    <source>
        <dbReference type="Google" id="ProtNLM"/>
    </source>
</evidence>
<sequence length="98" mass="10688">MAESSRELVNDMKSTGKQALETGKSIYSDAKSEIKSHIGEAKSDLRAQLNDRYESIKHKAQDAVSTSEDFVKEHPIATVLGACAVGFVAGLIARRTRH</sequence>
<evidence type="ECO:0000256" key="1">
    <source>
        <dbReference type="SAM" id="Phobius"/>
    </source>
</evidence>
<dbReference type="EMBL" id="JANRMI010000002">
    <property type="protein sequence ID" value="MDG0816039.1"/>
    <property type="molecule type" value="Genomic_DNA"/>
</dbReference>
<evidence type="ECO:0000313" key="3">
    <source>
        <dbReference type="Proteomes" id="UP001152321"/>
    </source>
</evidence>
<comment type="caution">
    <text evidence="2">The sequence shown here is derived from an EMBL/GenBank/DDBJ whole genome shotgun (WGS) entry which is preliminary data.</text>
</comment>
<dbReference type="RefSeq" id="WP_277577517.1">
    <property type="nucleotide sequence ID" value="NZ_JANRMI010000002.1"/>
</dbReference>
<gene>
    <name evidence="2" type="ORF">NWE73_06675</name>
</gene>
<organism evidence="2 3">
    <name type="scientific">Bdellovibrio svalbardensis</name>
    <dbReference type="NCBI Taxonomy" id="2972972"/>
    <lineage>
        <taxon>Bacteria</taxon>
        <taxon>Pseudomonadati</taxon>
        <taxon>Bdellovibrionota</taxon>
        <taxon>Bdellovibrionia</taxon>
        <taxon>Bdellovibrionales</taxon>
        <taxon>Pseudobdellovibrionaceae</taxon>
        <taxon>Bdellovibrio</taxon>
    </lineage>
</organism>